<evidence type="ECO:0000313" key="2">
    <source>
        <dbReference type="EMBL" id="EUJ20618.1"/>
    </source>
</evidence>
<organism evidence="2 3">
    <name type="scientific">Listeria grandensis FSL F6-0971</name>
    <dbReference type="NCBI Taxonomy" id="1265819"/>
    <lineage>
        <taxon>Bacteria</taxon>
        <taxon>Bacillati</taxon>
        <taxon>Bacillota</taxon>
        <taxon>Bacilli</taxon>
        <taxon>Bacillales</taxon>
        <taxon>Listeriaceae</taxon>
        <taxon>Listeria</taxon>
    </lineage>
</organism>
<name>W7BL13_9LIST</name>
<dbReference type="AlphaFoldDB" id="W7BL13"/>
<keyword evidence="1" id="KW-0812">Transmembrane</keyword>
<feature type="transmembrane region" description="Helical" evidence="1">
    <location>
        <begin position="98"/>
        <end position="115"/>
    </location>
</feature>
<keyword evidence="1" id="KW-1133">Transmembrane helix</keyword>
<comment type="caution">
    <text evidence="2">The sequence shown here is derived from an EMBL/GenBank/DDBJ whole genome shotgun (WGS) entry which is preliminary data.</text>
</comment>
<accession>W7BL13</accession>
<feature type="transmembrane region" description="Helical" evidence="1">
    <location>
        <begin position="39"/>
        <end position="60"/>
    </location>
</feature>
<reference evidence="2 3" key="1">
    <citation type="journal article" date="2014" name="Int. J. Syst. Evol. Microbiol.">
        <title>Listeria floridensis sp. nov., Listeria aquatica sp. nov., Listeria cornellensis sp. nov., Listeria riparia sp. nov. and Listeria grandensis sp. nov., from agricultural and natural environments.</title>
        <authorList>
            <person name="den Bakker H.C."/>
            <person name="Warchocki S."/>
            <person name="Wright E.M."/>
            <person name="Allred A.F."/>
            <person name="Ahlstrom C."/>
            <person name="Manuel C.S."/>
            <person name="Stasiewicz M.J."/>
            <person name="Burrell A."/>
            <person name="Roof S."/>
            <person name="Strawn L."/>
            <person name="Fortes E.D."/>
            <person name="Nightingale K.K."/>
            <person name="Kephart D."/>
            <person name="Wiedmann M."/>
        </authorList>
    </citation>
    <scope>NUCLEOTIDE SEQUENCE [LARGE SCALE GENOMIC DNA]</scope>
    <source>
        <strain evidence="3">FSL F6-971</strain>
    </source>
</reference>
<proteinExistence type="predicted"/>
<keyword evidence="1" id="KW-0472">Membrane</keyword>
<dbReference type="STRING" id="1265819.PGRAN_14427"/>
<evidence type="ECO:0000256" key="1">
    <source>
        <dbReference type="SAM" id="Phobius"/>
    </source>
</evidence>
<protein>
    <submittedName>
        <fullName evidence="2">Uncharacterized protein</fullName>
    </submittedName>
</protein>
<dbReference type="Proteomes" id="UP000019253">
    <property type="component" value="Unassembled WGS sequence"/>
</dbReference>
<dbReference type="RefSeq" id="WP_036067793.1">
    <property type="nucleotide sequence ID" value="NZ_AODD01000029.1"/>
</dbReference>
<evidence type="ECO:0000313" key="3">
    <source>
        <dbReference type="Proteomes" id="UP000019253"/>
    </source>
</evidence>
<dbReference type="EMBL" id="AODD01000029">
    <property type="protein sequence ID" value="EUJ20618.1"/>
    <property type="molecule type" value="Genomic_DNA"/>
</dbReference>
<dbReference type="OrthoDB" id="2361225at2"/>
<gene>
    <name evidence="2" type="ORF">PGRAN_14427</name>
</gene>
<sequence>MILEIYKSWIIVLVLHECVHLFFITLFRGEIDKVVIGNLFFFNIKKVAISPIIVNCSVSFEEGKNWNLFKKTLVIMMPAVVNIIMGMLVGYDLIFVKIFSIFIGISSILPIPYLQTDGYLMFKEVQQVFRAKKLK</sequence>
<feature type="transmembrane region" description="Helical" evidence="1">
    <location>
        <begin position="6"/>
        <end position="27"/>
    </location>
</feature>
<feature type="transmembrane region" description="Helical" evidence="1">
    <location>
        <begin position="72"/>
        <end position="91"/>
    </location>
</feature>
<dbReference type="PATRIC" id="fig|1265819.5.peg.2881"/>
<keyword evidence="3" id="KW-1185">Reference proteome</keyword>